<dbReference type="OrthoDB" id="10264595at2759"/>
<organism evidence="3 4">
    <name type="scientific">Piromyces finnis</name>
    <dbReference type="NCBI Taxonomy" id="1754191"/>
    <lineage>
        <taxon>Eukaryota</taxon>
        <taxon>Fungi</taxon>
        <taxon>Fungi incertae sedis</taxon>
        <taxon>Chytridiomycota</taxon>
        <taxon>Chytridiomycota incertae sedis</taxon>
        <taxon>Neocallimastigomycetes</taxon>
        <taxon>Neocallimastigales</taxon>
        <taxon>Neocallimastigaceae</taxon>
        <taxon>Piromyces</taxon>
    </lineage>
</organism>
<reference evidence="3 4" key="1">
    <citation type="submission" date="2016-08" db="EMBL/GenBank/DDBJ databases">
        <title>Genomes of anaerobic fungi encode conserved fungal cellulosomes for biomass hydrolysis.</title>
        <authorList>
            <consortium name="DOE Joint Genome Institute"/>
            <person name="Haitjema C.H."/>
            <person name="Gilmore S.P."/>
            <person name="Henske J.K."/>
            <person name="Solomon K.V."/>
            <person name="De Groot R."/>
            <person name="Kuo A."/>
            <person name="Mondo S.J."/>
            <person name="Salamov A.A."/>
            <person name="Labutti K."/>
            <person name="Zhao Z."/>
            <person name="Chiniquy J."/>
            <person name="Barry K."/>
            <person name="Brewer H.M."/>
            <person name="Purvine S.O."/>
            <person name="Wright A.T."/>
            <person name="Boxma B."/>
            <person name="Van Alen T."/>
            <person name="Hackstein J.H."/>
            <person name="Baker S.E."/>
            <person name="Grigoriev I.V."/>
            <person name="O'Malley M.A."/>
        </authorList>
    </citation>
    <scope>NUCLEOTIDE SEQUENCE [LARGE SCALE GENOMIC DNA]</scope>
    <source>
        <strain evidence="4">finn</strain>
    </source>
</reference>
<gene>
    <name evidence="3" type="ORF">BCR36DRAFT_124811</name>
</gene>
<evidence type="ECO:0000256" key="1">
    <source>
        <dbReference type="SAM" id="MobiDB-lite"/>
    </source>
</evidence>
<sequence length="359" mass="40721">MKTSVLVKENKKVKKSKKLSSKKNKKQVNDETEIKSKKKKKGIKKTKKSKRNSEELTELPKPVVGEKTITISNNQNNLVEINPVLIQSSISTKTEIKKEKKSLKRKIPSTNELINQYSNVHLNEKIISMIYKWEYTNEPNVILVQFLIKNNIEKDNIKIIKFEIAETMKAHIVNDDNSFPLIVSPNQAVTVEKKINLLSSSLIMDLTLPASIQYQDLSVDPKNYQESFKLSLPLTVYMKKPSFPITSDYFVEIISDPNKIKQNAIVKVTLPSNITQEKIQSIVRYTSEELLKLYVVEVVNSAATLVGESVQGNIIAALLKQSIRKNNDIVISLNIKGDNDELVNGLADIARKFLQSLKK</sequence>
<feature type="compositionally biased region" description="Basic residues" evidence="1">
    <location>
        <begin position="36"/>
        <end position="50"/>
    </location>
</feature>
<feature type="domain" description="AP-3 complex subunit delta Mu C-terminal" evidence="2">
    <location>
        <begin position="244"/>
        <end position="353"/>
    </location>
</feature>
<comment type="caution">
    <text evidence="3">The sequence shown here is derived from an EMBL/GenBank/DDBJ whole genome shotgun (WGS) entry which is preliminary data.</text>
</comment>
<evidence type="ECO:0000313" key="4">
    <source>
        <dbReference type="Proteomes" id="UP000193719"/>
    </source>
</evidence>
<proteinExistence type="predicted"/>
<feature type="compositionally biased region" description="Basic residues" evidence="1">
    <location>
        <begin position="11"/>
        <end position="26"/>
    </location>
</feature>
<reference evidence="3 4" key="2">
    <citation type="submission" date="2016-08" db="EMBL/GenBank/DDBJ databases">
        <title>Pervasive Adenine N6-methylation of Active Genes in Fungi.</title>
        <authorList>
            <consortium name="DOE Joint Genome Institute"/>
            <person name="Mondo S.J."/>
            <person name="Dannebaum R.O."/>
            <person name="Kuo R.C."/>
            <person name="Labutti K."/>
            <person name="Haridas S."/>
            <person name="Kuo A."/>
            <person name="Salamov A."/>
            <person name="Ahrendt S.R."/>
            <person name="Lipzen A."/>
            <person name="Sullivan W."/>
            <person name="Andreopoulos W.B."/>
            <person name="Clum A."/>
            <person name="Lindquist E."/>
            <person name="Daum C."/>
            <person name="Ramamoorthy G.K."/>
            <person name="Gryganskyi A."/>
            <person name="Culley D."/>
            <person name="Magnuson J.K."/>
            <person name="James T.Y."/>
            <person name="O'Malley M.A."/>
            <person name="Stajich J.E."/>
            <person name="Spatafora J.W."/>
            <person name="Visel A."/>
            <person name="Grigoriev I.V."/>
        </authorList>
    </citation>
    <scope>NUCLEOTIDE SEQUENCE [LARGE SCALE GENOMIC DNA]</scope>
    <source>
        <strain evidence="4">finn</strain>
    </source>
</reference>
<dbReference type="EMBL" id="MCFH01000044">
    <property type="protein sequence ID" value="ORX44670.1"/>
    <property type="molecule type" value="Genomic_DNA"/>
</dbReference>
<protein>
    <recommendedName>
        <fullName evidence="2">AP-3 complex subunit delta Mu C-terminal domain-containing protein</fullName>
    </recommendedName>
</protein>
<evidence type="ECO:0000313" key="3">
    <source>
        <dbReference type="EMBL" id="ORX44670.1"/>
    </source>
</evidence>
<accession>A0A1Y1V1N6</accession>
<dbReference type="Pfam" id="PF26171">
    <property type="entry name" value="Mu_AP3"/>
    <property type="match status" value="1"/>
</dbReference>
<dbReference type="InterPro" id="IPR058898">
    <property type="entry name" value="Mu_AP3"/>
</dbReference>
<dbReference type="AlphaFoldDB" id="A0A1Y1V1N6"/>
<evidence type="ECO:0000259" key="2">
    <source>
        <dbReference type="Pfam" id="PF26171"/>
    </source>
</evidence>
<keyword evidence="4" id="KW-1185">Reference proteome</keyword>
<name>A0A1Y1V1N6_9FUNG</name>
<feature type="region of interest" description="Disordered" evidence="1">
    <location>
        <begin position="1"/>
        <end position="59"/>
    </location>
</feature>
<dbReference type="Proteomes" id="UP000193719">
    <property type="component" value="Unassembled WGS sequence"/>
</dbReference>